<dbReference type="PANTHER" id="PTHR47353">
    <property type="entry name" value="THIOREDOXIN-LIKE PROTEIN HCF164, CHLOROPLASTIC"/>
    <property type="match status" value="1"/>
</dbReference>
<feature type="compositionally biased region" description="Low complexity" evidence="1">
    <location>
        <begin position="47"/>
        <end position="64"/>
    </location>
</feature>
<dbReference type="PROSITE" id="PS51352">
    <property type="entry name" value="THIOREDOXIN_2"/>
    <property type="match status" value="1"/>
</dbReference>
<proteinExistence type="predicted"/>
<feature type="domain" description="Thioredoxin" evidence="2">
    <location>
        <begin position="73"/>
        <end position="234"/>
    </location>
</feature>
<dbReference type="Pfam" id="PF00085">
    <property type="entry name" value="Thioredoxin"/>
    <property type="match status" value="1"/>
</dbReference>
<evidence type="ECO:0000256" key="1">
    <source>
        <dbReference type="SAM" id="MobiDB-lite"/>
    </source>
</evidence>
<reference evidence="3 4" key="1">
    <citation type="submission" date="2016-10" db="EMBL/GenBank/DDBJ databases">
        <authorList>
            <person name="Cai Z."/>
        </authorList>
    </citation>
    <scope>NUCLEOTIDE SEQUENCE [LARGE SCALE GENOMIC DNA]</scope>
</reference>
<evidence type="ECO:0000259" key="2">
    <source>
        <dbReference type="PROSITE" id="PS51352"/>
    </source>
</evidence>
<dbReference type="Gene3D" id="3.40.30.10">
    <property type="entry name" value="Glutaredoxin"/>
    <property type="match status" value="1"/>
</dbReference>
<dbReference type="Proteomes" id="UP000256970">
    <property type="component" value="Unassembled WGS sequence"/>
</dbReference>
<protein>
    <recommendedName>
        <fullName evidence="2">Thioredoxin domain-containing protein</fullName>
    </recommendedName>
</protein>
<dbReference type="GO" id="GO:0010190">
    <property type="term" value="P:cytochrome b6f complex assembly"/>
    <property type="evidence" value="ECO:0007669"/>
    <property type="project" value="TreeGrafter"/>
</dbReference>
<dbReference type="InterPro" id="IPR036249">
    <property type="entry name" value="Thioredoxin-like_sf"/>
</dbReference>
<feature type="region of interest" description="Disordered" evidence="1">
    <location>
        <begin position="45"/>
        <end position="64"/>
    </location>
</feature>
<gene>
    <name evidence="3" type="ORF">BQ4739_LOCUS14348</name>
</gene>
<dbReference type="FunFam" id="3.40.30.10:FF:000423">
    <property type="entry name" value="Thiol:disulfide interchange protein"/>
    <property type="match status" value="1"/>
</dbReference>
<organism evidence="3 4">
    <name type="scientific">Tetradesmus obliquus</name>
    <name type="common">Green alga</name>
    <name type="synonym">Acutodesmus obliquus</name>
    <dbReference type="NCBI Taxonomy" id="3088"/>
    <lineage>
        <taxon>Eukaryota</taxon>
        <taxon>Viridiplantae</taxon>
        <taxon>Chlorophyta</taxon>
        <taxon>core chlorophytes</taxon>
        <taxon>Chlorophyceae</taxon>
        <taxon>CS clade</taxon>
        <taxon>Sphaeropleales</taxon>
        <taxon>Scenedesmaceae</taxon>
        <taxon>Tetradesmus</taxon>
    </lineage>
</organism>
<dbReference type="GO" id="GO:0016671">
    <property type="term" value="F:oxidoreductase activity, acting on a sulfur group of donors, disulfide as acceptor"/>
    <property type="evidence" value="ECO:0007669"/>
    <property type="project" value="TreeGrafter"/>
</dbReference>
<feature type="compositionally biased region" description="Polar residues" evidence="1">
    <location>
        <begin position="249"/>
        <end position="259"/>
    </location>
</feature>
<dbReference type="PANTHER" id="PTHR47353:SF1">
    <property type="entry name" value="THIOREDOXIN-LIKE PROTEIN HCF164, CHLOROPLASTIC"/>
    <property type="match status" value="1"/>
</dbReference>
<dbReference type="EMBL" id="FNXT01001205">
    <property type="protein sequence ID" value="SZX74097.1"/>
    <property type="molecule type" value="Genomic_DNA"/>
</dbReference>
<accession>A0A383W8X8</accession>
<dbReference type="STRING" id="3088.A0A383W8X8"/>
<dbReference type="AlphaFoldDB" id="A0A383W8X8"/>
<dbReference type="InterPro" id="IPR044241">
    <property type="entry name" value="TxlA/HCF164"/>
</dbReference>
<feature type="region of interest" description="Disordered" evidence="1">
    <location>
        <begin position="70"/>
        <end position="99"/>
    </location>
</feature>
<keyword evidence="4" id="KW-1185">Reference proteome</keyword>
<sequence>MLAKVELSTARAAAGVQALTRPLAVAARAPAQQLRLAVPRTPLLVRSSSSSSEQEPAAPAAQTPATPLPAVAAAAGASTPSSSSSGSSGSSSSSSSSGNAGLAGGAVAAGVALFLATRLLAGGPSLAALEQEALPLDVALSNGRPTVVEFYASWCEVCRELVPAGYEVEQQYKDKVNFVMLNVDNSKWAPEVQEYGVQGIPHFVFMDGKGEPLAAAVGRLPKEVLQGNVSALAAGQQQLPYAAVRGQTSSLAPQNSMVASSKPAAAPRDHA</sequence>
<name>A0A383W8X8_TETOB</name>
<dbReference type="SUPFAM" id="SSF52833">
    <property type="entry name" value="Thioredoxin-like"/>
    <property type="match status" value="1"/>
</dbReference>
<dbReference type="InterPro" id="IPR013766">
    <property type="entry name" value="Thioredoxin_domain"/>
</dbReference>
<feature type="region of interest" description="Disordered" evidence="1">
    <location>
        <begin position="249"/>
        <end position="271"/>
    </location>
</feature>
<dbReference type="GO" id="GO:0009535">
    <property type="term" value="C:chloroplast thylakoid membrane"/>
    <property type="evidence" value="ECO:0007669"/>
    <property type="project" value="TreeGrafter"/>
</dbReference>
<evidence type="ECO:0000313" key="3">
    <source>
        <dbReference type="EMBL" id="SZX74097.1"/>
    </source>
</evidence>
<evidence type="ECO:0000313" key="4">
    <source>
        <dbReference type="Proteomes" id="UP000256970"/>
    </source>
</evidence>